<sequence>MLQIYNKIFNHQIDSAKKCKTLCLHINEYIFLHKYCIISHIILSKYCIFKTHEIEGIKILSNVCKIRKD</sequence>
<reference evidence="1" key="1">
    <citation type="journal article" date="2021" name="Proc. Natl. Acad. Sci. U.S.A.">
        <title>A Catalog of Tens of Thousands of Viruses from Human Metagenomes Reveals Hidden Associations with Chronic Diseases.</title>
        <authorList>
            <person name="Tisza M.J."/>
            <person name="Buck C.B."/>
        </authorList>
    </citation>
    <scope>NUCLEOTIDE SEQUENCE</scope>
    <source>
        <strain evidence="1">CtaLC6</strain>
    </source>
</reference>
<evidence type="ECO:0000313" key="1">
    <source>
        <dbReference type="EMBL" id="DAD84314.1"/>
    </source>
</evidence>
<name>A0A8S5MQA2_9CAUD</name>
<dbReference type="EMBL" id="BK014957">
    <property type="protein sequence ID" value="DAD84314.1"/>
    <property type="molecule type" value="Genomic_DNA"/>
</dbReference>
<proteinExistence type="predicted"/>
<protein>
    <submittedName>
        <fullName evidence="1">Uncharacterized protein</fullName>
    </submittedName>
</protein>
<accession>A0A8S5MQA2</accession>
<organism evidence="1">
    <name type="scientific">Siphoviridae sp. ctaLC6</name>
    <dbReference type="NCBI Taxonomy" id="2826387"/>
    <lineage>
        <taxon>Viruses</taxon>
        <taxon>Duplodnaviria</taxon>
        <taxon>Heunggongvirae</taxon>
        <taxon>Uroviricota</taxon>
        <taxon>Caudoviricetes</taxon>
    </lineage>
</organism>